<feature type="region of interest" description="Disordered" evidence="1">
    <location>
        <begin position="95"/>
        <end position="137"/>
    </location>
</feature>
<dbReference type="RefSeq" id="WP_121622840.1">
    <property type="nucleotide sequence ID" value="NZ_JACIIW010000001.1"/>
</dbReference>
<evidence type="ECO:0000256" key="1">
    <source>
        <dbReference type="SAM" id="MobiDB-lite"/>
    </source>
</evidence>
<feature type="compositionally biased region" description="Basic and acidic residues" evidence="1">
    <location>
        <begin position="208"/>
        <end position="228"/>
    </location>
</feature>
<name>A0A3L7AIU0_9HYPH</name>
<accession>A0A3L7AIU0</accession>
<reference evidence="2 3" key="1">
    <citation type="submission" date="2018-10" db="EMBL/GenBank/DDBJ databases">
        <title>Xanthobacter tagetidis genome sequencing and assembly.</title>
        <authorList>
            <person name="Maclea K.S."/>
            <person name="Goen A.E."/>
            <person name="Fatima S.A."/>
        </authorList>
    </citation>
    <scope>NUCLEOTIDE SEQUENCE [LARGE SCALE GENOMIC DNA]</scope>
    <source>
        <strain evidence="2 3">ATCC 700314</strain>
    </source>
</reference>
<sequence length="228" mass="24195">MTAIEASSCLVLFTKNWAGKAQAGRFGADSIERAQAAATKLGLSCVPFGEGDDADLLAALPAGRFGENDRPLLANIKTDIFKRLSLMAEALATGEGADQEADAEDNSPAENKYDEKPAAPSGGVKSSKKAAPMLSIKTDAASGDTTIGVVMKEGGTHWPQLTKGDVVLAPDFSEGEYGGWWEAVVRARSDSHVTLDWRDYPDFPPLHPADHPDRAAAPRMRDQGLTRG</sequence>
<protein>
    <submittedName>
        <fullName evidence="2">Uncharacterized protein</fullName>
    </submittedName>
</protein>
<feature type="region of interest" description="Disordered" evidence="1">
    <location>
        <begin position="204"/>
        <end position="228"/>
    </location>
</feature>
<dbReference type="Proteomes" id="UP000269692">
    <property type="component" value="Unassembled WGS sequence"/>
</dbReference>
<feature type="compositionally biased region" description="Acidic residues" evidence="1">
    <location>
        <begin position="97"/>
        <end position="107"/>
    </location>
</feature>
<dbReference type="OrthoDB" id="7997793at2"/>
<evidence type="ECO:0000313" key="2">
    <source>
        <dbReference type="EMBL" id="RLP79630.1"/>
    </source>
</evidence>
<dbReference type="EMBL" id="RCTF01000005">
    <property type="protein sequence ID" value="RLP79630.1"/>
    <property type="molecule type" value="Genomic_DNA"/>
</dbReference>
<proteinExistence type="predicted"/>
<gene>
    <name evidence="2" type="ORF">D9R14_08230</name>
</gene>
<comment type="caution">
    <text evidence="2">The sequence shown here is derived from an EMBL/GenBank/DDBJ whole genome shotgun (WGS) entry which is preliminary data.</text>
</comment>
<keyword evidence="3" id="KW-1185">Reference proteome</keyword>
<evidence type="ECO:0000313" key="3">
    <source>
        <dbReference type="Proteomes" id="UP000269692"/>
    </source>
</evidence>
<dbReference type="AlphaFoldDB" id="A0A3L7AIU0"/>
<organism evidence="2 3">
    <name type="scientific">Xanthobacter tagetidis</name>
    <dbReference type="NCBI Taxonomy" id="60216"/>
    <lineage>
        <taxon>Bacteria</taxon>
        <taxon>Pseudomonadati</taxon>
        <taxon>Pseudomonadota</taxon>
        <taxon>Alphaproteobacteria</taxon>
        <taxon>Hyphomicrobiales</taxon>
        <taxon>Xanthobacteraceae</taxon>
        <taxon>Xanthobacter</taxon>
    </lineage>
</organism>